<sequence>MLKQELPGNRLREGDVTDVALLKKTSREAFFDLGKFGTGLVYGAEFLNAKDMLRDLAVGAHLPAKVIDLDGERGYTELSLAEAGKQRLWQQVQELADNGEIIKMKVLGSNSGGLTGNILDLKAFLPLSQLSNEHYSKLTEGDRQKSIDELKKFVGEEVSVKVINVNPRNNKLIVSEREILATNVKELLSRYEVGQVVDGLVSGLADFGIFIRFVDNPQIEGLVHISEIDHRLIENPKEVMKLNEPVKVKIIDIREGRVFLSLKALKPNPWENIEEKYKAAQDVSGKVYKFNPFGATIDLEGGFQGMIHVSEFGSVEEMKQQLTVGETYAFTIESIKLEEKRIALKLKK</sequence>
<reference evidence="2 3" key="1">
    <citation type="journal article" date="2016" name="Nat. Commun.">
        <title>Thousands of microbial genomes shed light on interconnected biogeochemical processes in an aquifer system.</title>
        <authorList>
            <person name="Anantharaman K."/>
            <person name="Brown C.T."/>
            <person name="Hug L.A."/>
            <person name="Sharon I."/>
            <person name="Castelle C.J."/>
            <person name="Probst A.J."/>
            <person name="Thomas B.C."/>
            <person name="Singh A."/>
            <person name="Wilkins M.J."/>
            <person name="Karaoz U."/>
            <person name="Brodie E.L."/>
            <person name="Williams K.H."/>
            <person name="Hubbard S.S."/>
            <person name="Banfield J.F."/>
        </authorList>
    </citation>
    <scope>NUCLEOTIDE SEQUENCE [LARGE SCALE GENOMIC DNA]</scope>
</reference>
<dbReference type="SUPFAM" id="SSF50249">
    <property type="entry name" value="Nucleic acid-binding proteins"/>
    <property type="match status" value="4"/>
</dbReference>
<dbReference type="PRINTS" id="PR00681">
    <property type="entry name" value="RIBOSOMALS1"/>
</dbReference>
<dbReference type="InterPro" id="IPR052757">
    <property type="entry name" value="Ribosomal_protein_S1"/>
</dbReference>
<comment type="caution">
    <text evidence="2">The sequence shown here is derived from an EMBL/GenBank/DDBJ whole genome shotgun (WGS) entry which is preliminary data.</text>
</comment>
<dbReference type="Proteomes" id="UP000178495">
    <property type="component" value="Unassembled WGS sequence"/>
</dbReference>
<name>A0A1G2CKZ8_9BACT</name>
<feature type="domain" description="S1 motif" evidence="1">
    <location>
        <begin position="194"/>
        <end position="263"/>
    </location>
</feature>
<accession>A0A1G2CKZ8</accession>
<feature type="domain" description="S1 motif" evidence="1">
    <location>
        <begin position="280"/>
        <end position="347"/>
    </location>
</feature>
<gene>
    <name evidence="2" type="ORF">A3A43_01130</name>
</gene>
<dbReference type="InterPro" id="IPR012340">
    <property type="entry name" value="NA-bd_OB-fold"/>
</dbReference>
<dbReference type="CDD" id="cd04465">
    <property type="entry name" value="S1_RPS1_repeat_ec2_hs2"/>
    <property type="match status" value="1"/>
</dbReference>
<dbReference type="GO" id="GO:0003676">
    <property type="term" value="F:nucleic acid binding"/>
    <property type="evidence" value="ECO:0007669"/>
    <property type="project" value="InterPro"/>
</dbReference>
<feature type="domain" description="S1 motif" evidence="1">
    <location>
        <begin position="99"/>
        <end position="177"/>
    </location>
</feature>
<dbReference type="PROSITE" id="PS50126">
    <property type="entry name" value="S1"/>
    <property type="match status" value="4"/>
</dbReference>
<dbReference type="InterPro" id="IPR003029">
    <property type="entry name" value="S1_domain"/>
</dbReference>
<organism evidence="2 3">
    <name type="scientific">Candidatus Liptonbacteria bacterium RIFCSPLOWO2_01_FULL_56_20</name>
    <dbReference type="NCBI Taxonomy" id="1798652"/>
    <lineage>
        <taxon>Bacteria</taxon>
        <taxon>Candidatus Liptoniibacteriota</taxon>
    </lineage>
</organism>
<dbReference type="Pfam" id="PF00575">
    <property type="entry name" value="S1"/>
    <property type="match status" value="3"/>
</dbReference>
<proteinExistence type="predicted"/>
<evidence type="ECO:0000313" key="2">
    <source>
        <dbReference type="EMBL" id="OGZ01410.1"/>
    </source>
</evidence>
<dbReference type="InterPro" id="IPR035104">
    <property type="entry name" value="Ribosomal_protein_S1-like"/>
</dbReference>
<protein>
    <recommendedName>
        <fullName evidence="1">S1 motif domain-containing protein</fullName>
    </recommendedName>
</protein>
<dbReference type="STRING" id="1798652.A3A43_01130"/>
<dbReference type="PANTHER" id="PTHR47559">
    <property type="entry name" value="OS03G0844900 PROTEIN"/>
    <property type="match status" value="1"/>
</dbReference>
<dbReference type="Gene3D" id="2.40.50.140">
    <property type="entry name" value="Nucleic acid-binding proteins"/>
    <property type="match status" value="4"/>
</dbReference>
<feature type="domain" description="S1 motif" evidence="1">
    <location>
        <begin position="14"/>
        <end position="81"/>
    </location>
</feature>
<dbReference type="SMART" id="SM00316">
    <property type="entry name" value="S1"/>
    <property type="match status" value="4"/>
</dbReference>
<dbReference type="EMBL" id="MHLC01000012">
    <property type="protein sequence ID" value="OGZ01410.1"/>
    <property type="molecule type" value="Genomic_DNA"/>
</dbReference>
<dbReference type="PANTHER" id="PTHR47559:SF1">
    <property type="entry name" value="OS03G0844900 PROTEIN"/>
    <property type="match status" value="1"/>
</dbReference>
<evidence type="ECO:0000259" key="1">
    <source>
        <dbReference type="PROSITE" id="PS50126"/>
    </source>
</evidence>
<dbReference type="AlphaFoldDB" id="A0A1G2CKZ8"/>
<evidence type="ECO:0000313" key="3">
    <source>
        <dbReference type="Proteomes" id="UP000178495"/>
    </source>
</evidence>